<gene>
    <name evidence="2" type="ORF">AVDCRST_MAG19-3620</name>
</gene>
<protein>
    <submittedName>
        <fullName evidence="2">Uncharacterized protein</fullName>
    </submittedName>
</protein>
<evidence type="ECO:0000313" key="2">
    <source>
        <dbReference type="EMBL" id="CAA9578260.1"/>
    </source>
</evidence>
<evidence type="ECO:0000256" key="1">
    <source>
        <dbReference type="SAM" id="MobiDB-lite"/>
    </source>
</evidence>
<feature type="non-terminal residue" evidence="2">
    <location>
        <position position="245"/>
    </location>
</feature>
<reference evidence="2" key="1">
    <citation type="submission" date="2020-02" db="EMBL/GenBank/DDBJ databases">
        <authorList>
            <person name="Meier V. D."/>
        </authorList>
    </citation>
    <scope>NUCLEOTIDE SEQUENCE</scope>
    <source>
        <strain evidence="2">AVDCRST_MAG19</strain>
    </source>
</reference>
<dbReference type="AlphaFoldDB" id="A0A6J4VGI8"/>
<feature type="compositionally biased region" description="Basic and acidic residues" evidence="1">
    <location>
        <begin position="148"/>
        <end position="159"/>
    </location>
</feature>
<feature type="compositionally biased region" description="Gly residues" evidence="1">
    <location>
        <begin position="1"/>
        <end position="11"/>
    </location>
</feature>
<dbReference type="EMBL" id="CADCWL010000202">
    <property type="protein sequence ID" value="CAA9578260.1"/>
    <property type="molecule type" value="Genomic_DNA"/>
</dbReference>
<name>A0A6J4VGI8_9BACT</name>
<accession>A0A6J4VGI8</accession>
<feature type="compositionally biased region" description="Basic residues" evidence="1">
    <location>
        <begin position="191"/>
        <end position="204"/>
    </location>
</feature>
<feature type="compositionally biased region" description="Basic residues" evidence="1">
    <location>
        <begin position="28"/>
        <end position="49"/>
    </location>
</feature>
<feature type="region of interest" description="Disordered" evidence="1">
    <location>
        <begin position="1"/>
        <end position="245"/>
    </location>
</feature>
<proteinExistence type="predicted"/>
<sequence>GQRAGRGGGTDGRAAPAPSRGGLGRPRPDRRLHRWTLPRRGRRSRRPRGHPAPLRGQRPLGGGPHRSVPGFCLDARRPGLPVPVPGRGAGRRGGSARVRDGAGRHRHLRGQPGGGRGGDQVRRGRVAARSRRGEGGGAAGRRRRAARRDRPERLRRADLGDGSAPRGPGDRGRPRLSAVAGVGGGGDRGRLGHARPPGRPRWIHPGRVDDAGRRPAGALDAGPGGLPLAPEHRGDCTRPGCPDPV</sequence>
<organism evidence="2">
    <name type="scientific">uncultured Thermomicrobiales bacterium</name>
    <dbReference type="NCBI Taxonomy" id="1645740"/>
    <lineage>
        <taxon>Bacteria</taxon>
        <taxon>Pseudomonadati</taxon>
        <taxon>Thermomicrobiota</taxon>
        <taxon>Thermomicrobia</taxon>
        <taxon>Thermomicrobiales</taxon>
        <taxon>environmental samples</taxon>
    </lineage>
</organism>
<feature type="non-terminal residue" evidence="2">
    <location>
        <position position="1"/>
    </location>
</feature>
<feature type="compositionally biased region" description="Low complexity" evidence="1">
    <location>
        <begin position="214"/>
        <end position="229"/>
    </location>
</feature>